<comment type="similarity">
    <text evidence="1 4">Belongs to the RNase T2 family.</text>
</comment>
<dbReference type="AlphaFoldDB" id="A0A915AQ02"/>
<feature type="active site" evidence="3">
    <location>
        <position position="137"/>
    </location>
</feature>
<feature type="active site" evidence="3">
    <location>
        <position position="83"/>
    </location>
</feature>
<evidence type="ECO:0000256" key="2">
    <source>
        <dbReference type="ARBA" id="ARBA00023157"/>
    </source>
</evidence>
<dbReference type="CDD" id="cd01061">
    <property type="entry name" value="RNase_T2_euk"/>
    <property type="match status" value="1"/>
</dbReference>
<dbReference type="Proteomes" id="UP000887569">
    <property type="component" value="Unplaced"/>
</dbReference>
<dbReference type="PROSITE" id="PS00530">
    <property type="entry name" value="RNASE_T2_1"/>
    <property type="match status" value="1"/>
</dbReference>
<sequence>DLLIASLSILRVQFCCEHSIPMSLMSSIILFAATIVEMSADEDDHFDYFVFAQVYPTAICQADNDFTPDSCVIPNGTTHWTIHGLWPTRQDGSYPQFCHRRESKFHPSELSPIEDILTSQWPNLFPHKSKSSIWKHEWDKHGTCAASLPATQGEMNFFSKALKLHQKYSIADALQRSGIIPSNENTYQLNQIDKAVESAFTNGRTIKVHCLKDKKTGEYFLADIRICIDKDFKPIHCRGKGNRYPRAAKPTYQSCPSENIRYIPAASGASGAKSSVHGALSSLVHLLKPLKFLGIYFIALLVF</sequence>
<dbReference type="SUPFAM" id="SSF55895">
    <property type="entry name" value="Ribonuclease Rh-like"/>
    <property type="match status" value="1"/>
</dbReference>
<evidence type="ECO:0000256" key="4">
    <source>
        <dbReference type="RuleBase" id="RU004328"/>
    </source>
</evidence>
<dbReference type="Pfam" id="PF00445">
    <property type="entry name" value="Ribonuclease_T2"/>
    <property type="match status" value="1"/>
</dbReference>
<dbReference type="PANTHER" id="PTHR11240:SF22">
    <property type="entry name" value="RIBONUCLEASE T2"/>
    <property type="match status" value="1"/>
</dbReference>
<dbReference type="InterPro" id="IPR036430">
    <property type="entry name" value="RNase_T2-like_sf"/>
</dbReference>
<dbReference type="Gene3D" id="3.90.730.10">
    <property type="entry name" value="Ribonuclease T2-like"/>
    <property type="match status" value="1"/>
</dbReference>
<dbReference type="PANTHER" id="PTHR11240">
    <property type="entry name" value="RIBONUCLEASE T2"/>
    <property type="match status" value="1"/>
</dbReference>
<organism evidence="5 6">
    <name type="scientific">Parascaris univalens</name>
    <name type="common">Nematode worm</name>
    <dbReference type="NCBI Taxonomy" id="6257"/>
    <lineage>
        <taxon>Eukaryota</taxon>
        <taxon>Metazoa</taxon>
        <taxon>Ecdysozoa</taxon>
        <taxon>Nematoda</taxon>
        <taxon>Chromadorea</taxon>
        <taxon>Rhabditida</taxon>
        <taxon>Spirurina</taxon>
        <taxon>Ascaridomorpha</taxon>
        <taxon>Ascaridoidea</taxon>
        <taxon>Ascarididae</taxon>
        <taxon>Parascaris</taxon>
    </lineage>
</organism>
<dbReference type="InterPro" id="IPR033130">
    <property type="entry name" value="RNase_T2_His_AS_2"/>
</dbReference>
<evidence type="ECO:0000256" key="1">
    <source>
        <dbReference type="ARBA" id="ARBA00007469"/>
    </source>
</evidence>
<dbReference type="GO" id="GO:0033897">
    <property type="term" value="F:ribonuclease T2 activity"/>
    <property type="evidence" value="ECO:0007669"/>
    <property type="project" value="InterPro"/>
</dbReference>
<dbReference type="InterPro" id="IPR001568">
    <property type="entry name" value="RNase_T2-like"/>
</dbReference>
<dbReference type="InterPro" id="IPR033697">
    <property type="entry name" value="Ribonuclease_T2_eukaryotic"/>
</dbReference>
<dbReference type="GO" id="GO:0006401">
    <property type="term" value="P:RNA catabolic process"/>
    <property type="evidence" value="ECO:0007669"/>
    <property type="project" value="TreeGrafter"/>
</dbReference>
<accession>A0A915AQ02</accession>
<keyword evidence="5" id="KW-1185">Reference proteome</keyword>
<evidence type="ECO:0000313" key="6">
    <source>
        <dbReference type="WBParaSite" id="PgR013_g054_t06"/>
    </source>
</evidence>
<dbReference type="GO" id="GO:0003723">
    <property type="term" value="F:RNA binding"/>
    <property type="evidence" value="ECO:0007669"/>
    <property type="project" value="InterPro"/>
</dbReference>
<protein>
    <submittedName>
        <fullName evidence="6">Ribonuclease Oy</fullName>
    </submittedName>
</protein>
<name>A0A915AQ02_PARUN</name>
<feature type="active site" evidence="3">
    <location>
        <position position="141"/>
    </location>
</feature>
<proteinExistence type="inferred from homology"/>
<evidence type="ECO:0000313" key="5">
    <source>
        <dbReference type="Proteomes" id="UP000887569"/>
    </source>
</evidence>
<dbReference type="PROSITE" id="PS00531">
    <property type="entry name" value="RNASE_T2_2"/>
    <property type="match status" value="1"/>
</dbReference>
<dbReference type="WBParaSite" id="PgR013_g054_t06">
    <property type="protein sequence ID" value="PgR013_g054_t06"/>
    <property type="gene ID" value="PgR013_g054"/>
</dbReference>
<reference evidence="6" key="1">
    <citation type="submission" date="2022-11" db="UniProtKB">
        <authorList>
            <consortium name="WormBaseParasite"/>
        </authorList>
    </citation>
    <scope>IDENTIFICATION</scope>
</reference>
<keyword evidence="2" id="KW-1015">Disulfide bond</keyword>
<dbReference type="GO" id="GO:0005576">
    <property type="term" value="C:extracellular region"/>
    <property type="evidence" value="ECO:0007669"/>
    <property type="project" value="TreeGrafter"/>
</dbReference>
<evidence type="ECO:0000256" key="3">
    <source>
        <dbReference type="PIRSR" id="PIRSR633697-1"/>
    </source>
</evidence>
<dbReference type="InterPro" id="IPR018188">
    <property type="entry name" value="RNase_T2_His_AS_1"/>
</dbReference>